<evidence type="ECO:0000259" key="2">
    <source>
        <dbReference type="PROSITE" id="PS51677"/>
    </source>
</evidence>
<feature type="transmembrane region" description="Helical" evidence="1">
    <location>
        <begin position="20"/>
        <end position="38"/>
    </location>
</feature>
<organism evidence="3">
    <name type="scientific">mine drainage metagenome</name>
    <dbReference type="NCBI Taxonomy" id="410659"/>
    <lineage>
        <taxon>unclassified sequences</taxon>
        <taxon>metagenomes</taxon>
        <taxon>ecological metagenomes</taxon>
    </lineage>
</organism>
<evidence type="ECO:0000313" key="3">
    <source>
        <dbReference type="EMBL" id="CBH95545.1"/>
    </source>
</evidence>
<dbReference type="CDD" id="cd10959">
    <property type="entry name" value="CE4_NodB_like_3"/>
    <property type="match status" value="1"/>
</dbReference>
<evidence type="ECO:0000256" key="1">
    <source>
        <dbReference type="SAM" id="Phobius"/>
    </source>
</evidence>
<name>E6PKU4_9ZZZZ</name>
<feature type="domain" description="NodB homology" evidence="2">
    <location>
        <begin position="84"/>
        <end position="270"/>
    </location>
</feature>
<dbReference type="Gene3D" id="3.20.20.370">
    <property type="entry name" value="Glycoside hydrolase/deacetylase"/>
    <property type="match status" value="1"/>
</dbReference>
<dbReference type="GO" id="GO:0005975">
    <property type="term" value="P:carbohydrate metabolic process"/>
    <property type="evidence" value="ECO:0007669"/>
    <property type="project" value="InterPro"/>
</dbReference>
<dbReference type="PANTHER" id="PTHR10587:SF137">
    <property type="entry name" value="4-DEOXY-4-FORMAMIDO-L-ARABINOSE-PHOSPHOUNDECAPRENOL DEFORMYLASE ARND-RELATED"/>
    <property type="match status" value="1"/>
</dbReference>
<protein>
    <submittedName>
        <fullName evidence="3">Putative deacetylase</fullName>
    </submittedName>
</protein>
<reference evidence="3" key="1">
    <citation type="submission" date="2009-10" db="EMBL/GenBank/DDBJ databases">
        <title>Diversity of trophic interactions inside an arsenic-rich microbial ecosystem.</title>
        <authorList>
            <person name="Bertin P.N."/>
            <person name="Heinrich-Salmeron A."/>
            <person name="Pelletier E."/>
            <person name="Goulhen-Chollet F."/>
            <person name="Arsene-Ploetze F."/>
            <person name="Gallien S."/>
            <person name="Calteau A."/>
            <person name="Vallenet D."/>
            <person name="Casiot C."/>
            <person name="Chane-Woon-Ming B."/>
            <person name="Giloteaux L."/>
            <person name="Barakat M."/>
            <person name="Bonnefoy V."/>
            <person name="Bruneel O."/>
            <person name="Chandler M."/>
            <person name="Cleiss J."/>
            <person name="Duran R."/>
            <person name="Elbaz-Poulichet F."/>
            <person name="Fonknechten N."/>
            <person name="Lauga B."/>
            <person name="Mornico D."/>
            <person name="Ortet P."/>
            <person name="Schaeffer C."/>
            <person name="Siguier P."/>
            <person name="Alexander Thil Smith A."/>
            <person name="Van Dorsselaer A."/>
            <person name="Weissenbach J."/>
            <person name="Medigue C."/>
            <person name="Le Paslier D."/>
        </authorList>
    </citation>
    <scope>NUCLEOTIDE SEQUENCE</scope>
</reference>
<dbReference type="EMBL" id="CABM01000008">
    <property type="protein sequence ID" value="CBH95545.1"/>
    <property type="molecule type" value="Genomic_DNA"/>
</dbReference>
<feature type="transmembrane region" description="Helical" evidence="1">
    <location>
        <begin position="45"/>
        <end position="63"/>
    </location>
</feature>
<dbReference type="PANTHER" id="PTHR10587">
    <property type="entry name" value="GLYCOSYL TRANSFERASE-RELATED"/>
    <property type="match status" value="1"/>
</dbReference>
<sequence length="293" mass="31219">MPDTLTGISTPPPSIWRPTPLVLFALAVHAAALVGVIVRPALWPWALGAVILSHGLITAASLWPRGQWLGPNLIRLPEAAIAHGEVALTIDDGPDPDVTPAVLDLLDAHGVQATFFCIGSRALAHPELCRDIVRRGHAVENHSAQHRHSFSLLGPRGYARELQAGQAALSAVTGRVPQFFRAPAGFRNPFLWPVLARLNLRLASWTRRGFDTHEGDPAIVTRRLLRNLRAGDILLLHDGHAARAASGQPVILDVLPPLLAALRQAGLRAVTLHAACATTSSPLSPLASAPAQP</sequence>
<dbReference type="GO" id="GO:0016810">
    <property type="term" value="F:hydrolase activity, acting on carbon-nitrogen (but not peptide) bonds"/>
    <property type="evidence" value="ECO:0007669"/>
    <property type="project" value="InterPro"/>
</dbReference>
<dbReference type="PROSITE" id="PS51677">
    <property type="entry name" value="NODB"/>
    <property type="match status" value="1"/>
</dbReference>
<keyword evidence="1" id="KW-1133">Transmembrane helix</keyword>
<keyword evidence="1" id="KW-0472">Membrane</keyword>
<gene>
    <name evidence="3" type="ORF">CARN2_1808</name>
</gene>
<keyword evidence="1" id="KW-0812">Transmembrane</keyword>
<dbReference type="InterPro" id="IPR050248">
    <property type="entry name" value="Polysacc_deacetylase_ArnD"/>
</dbReference>
<accession>E6PKU4</accession>
<dbReference type="InterPro" id="IPR002509">
    <property type="entry name" value="NODB_dom"/>
</dbReference>
<dbReference type="AlphaFoldDB" id="E6PKU4"/>
<dbReference type="Pfam" id="PF01522">
    <property type="entry name" value="Polysacc_deac_1"/>
    <property type="match status" value="1"/>
</dbReference>
<dbReference type="SUPFAM" id="SSF88713">
    <property type="entry name" value="Glycoside hydrolase/deacetylase"/>
    <property type="match status" value="1"/>
</dbReference>
<proteinExistence type="predicted"/>
<dbReference type="InterPro" id="IPR011330">
    <property type="entry name" value="Glyco_hydro/deAcase_b/a-brl"/>
</dbReference>
<comment type="caution">
    <text evidence="3">The sequence shown here is derived from an EMBL/GenBank/DDBJ whole genome shotgun (WGS) entry which is preliminary data.</text>
</comment>